<dbReference type="CDD" id="cd00037">
    <property type="entry name" value="CLECT"/>
    <property type="match status" value="1"/>
</dbReference>
<organism evidence="3 4">
    <name type="scientific">Cloeon dipterum</name>
    <dbReference type="NCBI Taxonomy" id="197152"/>
    <lineage>
        <taxon>Eukaryota</taxon>
        <taxon>Metazoa</taxon>
        <taxon>Ecdysozoa</taxon>
        <taxon>Arthropoda</taxon>
        <taxon>Hexapoda</taxon>
        <taxon>Insecta</taxon>
        <taxon>Pterygota</taxon>
        <taxon>Palaeoptera</taxon>
        <taxon>Ephemeroptera</taxon>
        <taxon>Pisciforma</taxon>
        <taxon>Baetidae</taxon>
        <taxon>Cloeon</taxon>
    </lineage>
</organism>
<dbReference type="SUPFAM" id="SSF56436">
    <property type="entry name" value="C-type lectin-like"/>
    <property type="match status" value="1"/>
</dbReference>
<dbReference type="EMBL" id="CADEPI010000335">
    <property type="protein sequence ID" value="CAB3384084.1"/>
    <property type="molecule type" value="Genomic_DNA"/>
</dbReference>
<dbReference type="InterPro" id="IPR001304">
    <property type="entry name" value="C-type_lectin-like"/>
</dbReference>
<dbReference type="SMART" id="SM00034">
    <property type="entry name" value="CLECT"/>
    <property type="match status" value="1"/>
</dbReference>
<protein>
    <recommendedName>
        <fullName evidence="2">C-type lectin domain-containing protein</fullName>
    </recommendedName>
</protein>
<dbReference type="InterPro" id="IPR016186">
    <property type="entry name" value="C-type_lectin-like/link_sf"/>
</dbReference>
<dbReference type="Gene3D" id="3.10.100.10">
    <property type="entry name" value="Mannose-Binding Protein A, subunit A"/>
    <property type="match status" value="1"/>
</dbReference>
<feature type="domain" description="C-type lectin" evidence="2">
    <location>
        <begin position="92"/>
        <end position="217"/>
    </location>
</feature>
<dbReference type="Pfam" id="PF00059">
    <property type="entry name" value="Lectin_C"/>
    <property type="match status" value="1"/>
</dbReference>
<dbReference type="InterPro" id="IPR051004">
    <property type="entry name" value="DC-SIGN_domain-containing"/>
</dbReference>
<sequence length="220" mass="25313">MLIVGENRHEFFKSEPSERCLYKRRSFFFFSSLGSASPNRAKMVRRALLWFCFWLVLLFSAANVIQDVADPTAEKPKGGCPDNENLTLTTLANGKKYYFSNKTNSRQNSLEFCEGNKMHLASPKNREDLELLYNKAKSIGTARDWWVSLSNKGHAKDDFRWHDGERVALNSTLWNKFEQQPDQYTGATFVCAYINTNSQIALWDYYCSDSANSFICECSN</sequence>
<dbReference type="PANTHER" id="PTHR22802:SF456">
    <property type="entry name" value="FI01427P"/>
    <property type="match status" value="1"/>
</dbReference>
<reference evidence="3 4" key="1">
    <citation type="submission" date="2020-04" db="EMBL/GenBank/DDBJ databases">
        <authorList>
            <person name="Alioto T."/>
            <person name="Alioto T."/>
            <person name="Gomez Garrido J."/>
        </authorList>
    </citation>
    <scope>NUCLEOTIDE SEQUENCE [LARGE SCALE GENOMIC DNA]</scope>
</reference>
<keyword evidence="4" id="KW-1185">Reference proteome</keyword>
<dbReference type="Proteomes" id="UP000494165">
    <property type="component" value="Unassembled WGS sequence"/>
</dbReference>
<proteinExistence type="predicted"/>
<gene>
    <name evidence="3" type="ORF">CLODIP_2_CD02766</name>
</gene>
<evidence type="ECO:0000256" key="1">
    <source>
        <dbReference type="SAM" id="Phobius"/>
    </source>
</evidence>
<evidence type="ECO:0000259" key="2">
    <source>
        <dbReference type="PROSITE" id="PS50041"/>
    </source>
</evidence>
<dbReference type="AlphaFoldDB" id="A0A8S1DVQ3"/>
<name>A0A8S1DVQ3_9INSE</name>
<dbReference type="PANTHER" id="PTHR22802">
    <property type="entry name" value="C-TYPE LECTIN SUPERFAMILY MEMBER"/>
    <property type="match status" value="1"/>
</dbReference>
<dbReference type="PROSITE" id="PS50041">
    <property type="entry name" value="C_TYPE_LECTIN_2"/>
    <property type="match status" value="1"/>
</dbReference>
<keyword evidence="1" id="KW-0472">Membrane</keyword>
<keyword evidence="1" id="KW-0812">Transmembrane</keyword>
<comment type="caution">
    <text evidence="3">The sequence shown here is derived from an EMBL/GenBank/DDBJ whole genome shotgun (WGS) entry which is preliminary data.</text>
</comment>
<evidence type="ECO:0000313" key="3">
    <source>
        <dbReference type="EMBL" id="CAB3384084.1"/>
    </source>
</evidence>
<accession>A0A8S1DVQ3</accession>
<feature type="transmembrane region" description="Helical" evidence="1">
    <location>
        <begin position="47"/>
        <end position="65"/>
    </location>
</feature>
<dbReference type="InterPro" id="IPR016187">
    <property type="entry name" value="CTDL_fold"/>
</dbReference>
<keyword evidence="1" id="KW-1133">Transmembrane helix</keyword>
<evidence type="ECO:0000313" key="4">
    <source>
        <dbReference type="Proteomes" id="UP000494165"/>
    </source>
</evidence>
<dbReference type="OrthoDB" id="8950604at2759"/>